<evidence type="ECO:0000256" key="1">
    <source>
        <dbReference type="ARBA" id="ARBA00005594"/>
    </source>
</evidence>
<gene>
    <name evidence="11" type="ORF">WBA_LOCUS613</name>
</gene>
<evidence type="ECO:0000256" key="4">
    <source>
        <dbReference type="ARBA" id="ARBA00022741"/>
    </source>
</evidence>
<dbReference type="Gene3D" id="1.10.730.10">
    <property type="entry name" value="Isoleucyl-tRNA Synthetase, Domain 1"/>
    <property type="match status" value="1"/>
</dbReference>
<evidence type="ECO:0000313" key="11">
    <source>
        <dbReference type="EMBL" id="VDM07227.1"/>
    </source>
</evidence>
<dbReference type="GO" id="GO:0006429">
    <property type="term" value="P:leucyl-tRNA aminoacylation"/>
    <property type="evidence" value="ECO:0007669"/>
    <property type="project" value="InterPro"/>
</dbReference>
<reference evidence="11 12" key="1">
    <citation type="submission" date="2018-11" db="EMBL/GenBank/DDBJ databases">
        <authorList>
            <consortium name="Pathogen Informatics"/>
        </authorList>
    </citation>
    <scope>NUCLEOTIDE SEQUENCE [LARGE SCALE GENOMIC DNA]</scope>
</reference>
<dbReference type="FunCoup" id="A0A3P7DRM2">
    <property type="interactions" value="1731"/>
</dbReference>
<evidence type="ECO:0000256" key="8">
    <source>
        <dbReference type="ARBA" id="ARBA00030520"/>
    </source>
</evidence>
<proteinExistence type="inferred from homology"/>
<dbReference type="SUPFAM" id="SSF52374">
    <property type="entry name" value="Nucleotidylyl transferase"/>
    <property type="match status" value="1"/>
</dbReference>
<evidence type="ECO:0000256" key="9">
    <source>
        <dbReference type="RuleBase" id="RU363035"/>
    </source>
</evidence>
<feature type="domain" description="Aminoacyl-tRNA synthetase class Ia" evidence="10">
    <location>
        <begin position="60"/>
        <end position="258"/>
    </location>
</feature>
<dbReference type="InParanoid" id="A0A3P7DRM2"/>
<organism evidence="11 12">
    <name type="scientific">Wuchereria bancrofti</name>
    <dbReference type="NCBI Taxonomy" id="6293"/>
    <lineage>
        <taxon>Eukaryota</taxon>
        <taxon>Metazoa</taxon>
        <taxon>Ecdysozoa</taxon>
        <taxon>Nematoda</taxon>
        <taxon>Chromadorea</taxon>
        <taxon>Rhabditida</taxon>
        <taxon>Spirurina</taxon>
        <taxon>Spiruromorpha</taxon>
        <taxon>Filarioidea</taxon>
        <taxon>Onchocercidae</taxon>
        <taxon>Wuchereria</taxon>
    </lineage>
</organism>
<dbReference type="PROSITE" id="PS00178">
    <property type="entry name" value="AA_TRNA_LIGASE_I"/>
    <property type="match status" value="1"/>
</dbReference>
<dbReference type="InterPro" id="IPR002302">
    <property type="entry name" value="Leu-tRNA-ligase"/>
</dbReference>
<feature type="domain" description="Aminoacyl-tRNA synthetase class Ia" evidence="10">
    <location>
        <begin position="413"/>
        <end position="557"/>
    </location>
</feature>
<dbReference type="InterPro" id="IPR014729">
    <property type="entry name" value="Rossmann-like_a/b/a_fold"/>
</dbReference>
<keyword evidence="4 9" id="KW-0547">Nucleotide-binding</keyword>
<accession>A0A3P7DRM2</accession>
<dbReference type="PANTHER" id="PTHR43740:SF2">
    <property type="entry name" value="LEUCINE--TRNA LIGASE, MITOCHONDRIAL"/>
    <property type="match status" value="1"/>
</dbReference>
<dbReference type="Gene3D" id="3.40.50.620">
    <property type="entry name" value="HUPs"/>
    <property type="match status" value="2"/>
</dbReference>
<evidence type="ECO:0000256" key="7">
    <source>
        <dbReference type="ARBA" id="ARBA00023146"/>
    </source>
</evidence>
<dbReference type="InterPro" id="IPR001412">
    <property type="entry name" value="aa-tRNA-synth_I_CS"/>
</dbReference>
<dbReference type="OrthoDB" id="15954at2759"/>
<dbReference type="CDD" id="cd00812">
    <property type="entry name" value="LeuRS_core"/>
    <property type="match status" value="1"/>
</dbReference>
<sequence length="903" mass="104050">MHVSGQYLLQMETSFLLPKIRHRLAKFYSEACASHIKTPVLVWPRKEHGISTKLFDLEKYWKEVAQTAPSVHSSRPKKYILSMYPYPSGRLHMGHMRVYTISDVLARYYRLNGYNVIHPIGWDAFGLPAENAAREVGVDPAQWTASNIDVMRQQLLSTGIIFDWNREISTCSPDYYRWTQWIFCRLFERGLVRRALTEVHWDPIDCTVLAAEQIDAEGRSWRSGAVAEKRKIKHWMIETPKYAKRMYDGLEKLAHWKEVAAIQANWIGKCNVWRFLLPLKERNGTVLDEKFDLRIREPHHLATASAIFIQFGHPLFSLADGKEEIGVLKVTALNIITGKDMHIIYMSENAAKNRNGFILNARLPCEADEFDKKVLESFGFSTERRRFSLTNNDVIQIAEFGDYGGYETSERLLDWVVSRQRKWGTPIPVLLSADDRCAAIVADDQLPVIAAHCKYNEKIPCQRLPDGFGYLEKDTLDTFFDSSWYYLRFLDPKNDIELISEKNSIDMPVDVYVGGIEHAALHLFFARFVSYFLHDIGVSSVQEPFDSLLPQGIVCSRTFKRSDSGKYLKEDDVVQTGNGFIAKKDGCAVFTQFEKMSKSKHNGIDPLSVLKLKGIDLTRLQLLNEAAPREPINWGDTELKGLFKFMERTSDVVSFYVEQHALSASTLPEPLDIAREEKYRTIYNFYVRNISMVIEVLHLHNTAIDHLQSFVKFLKKSPAEAYRCSVQLERCVHALVIMMQLFTPHLAAEYWAALRSVPALNGHRVWLDKEINEQPWPQVDPDANIDFMINVILLFDDYISVSDQTSCLMHCGRVEVPRLEIEHLSNEEVLQYAIDDAHSIFFQELASFGFRPVSCKKLFRTGFYVLLEVKFNKVPAEETLIDILKQTRAQRLKVKRARKKAEK</sequence>
<evidence type="ECO:0000256" key="6">
    <source>
        <dbReference type="ARBA" id="ARBA00022917"/>
    </source>
</evidence>
<dbReference type="SUPFAM" id="SSF47323">
    <property type="entry name" value="Anticodon-binding domain of a subclass of class I aminoacyl-tRNA synthetases"/>
    <property type="match status" value="1"/>
</dbReference>
<dbReference type="Proteomes" id="UP000270924">
    <property type="component" value="Unassembled WGS sequence"/>
</dbReference>
<dbReference type="FunFam" id="3.40.50.620:FF:000003">
    <property type="entry name" value="Leucine--tRNA ligase"/>
    <property type="match status" value="1"/>
</dbReference>
<dbReference type="AlphaFoldDB" id="A0A3P7DRM2"/>
<dbReference type="PRINTS" id="PR00985">
    <property type="entry name" value="TRNASYNTHLEU"/>
</dbReference>
<dbReference type="EC" id="6.1.1.4" evidence="2"/>
<dbReference type="EMBL" id="UYWW01000091">
    <property type="protein sequence ID" value="VDM07227.1"/>
    <property type="molecule type" value="Genomic_DNA"/>
</dbReference>
<dbReference type="Pfam" id="PF00133">
    <property type="entry name" value="tRNA-synt_1"/>
    <property type="match status" value="2"/>
</dbReference>
<keyword evidence="3 9" id="KW-0436">Ligase</keyword>
<dbReference type="GO" id="GO:0005524">
    <property type="term" value="F:ATP binding"/>
    <property type="evidence" value="ECO:0007669"/>
    <property type="project" value="UniProtKB-KW"/>
</dbReference>
<protein>
    <recommendedName>
        <fullName evidence="2">leucine--tRNA ligase</fullName>
        <ecNumber evidence="2">6.1.1.4</ecNumber>
    </recommendedName>
    <alternativeName>
        <fullName evidence="8">Leucyl-tRNA synthetase</fullName>
    </alternativeName>
</protein>
<dbReference type="GO" id="GO:0005739">
    <property type="term" value="C:mitochondrion"/>
    <property type="evidence" value="ECO:0007669"/>
    <property type="project" value="TreeGrafter"/>
</dbReference>
<keyword evidence="6 9" id="KW-0648">Protein biosynthesis</keyword>
<dbReference type="PANTHER" id="PTHR43740">
    <property type="entry name" value="LEUCYL-TRNA SYNTHETASE"/>
    <property type="match status" value="1"/>
</dbReference>
<evidence type="ECO:0000256" key="2">
    <source>
        <dbReference type="ARBA" id="ARBA00013164"/>
    </source>
</evidence>
<dbReference type="OMA" id="GIEHACM"/>
<keyword evidence="12" id="KW-1185">Reference proteome</keyword>
<dbReference type="InterPro" id="IPR009080">
    <property type="entry name" value="tRNAsynth_Ia_anticodon-bd"/>
</dbReference>
<evidence type="ECO:0000313" key="12">
    <source>
        <dbReference type="Proteomes" id="UP000270924"/>
    </source>
</evidence>
<evidence type="ECO:0000259" key="10">
    <source>
        <dbReference type="Pfam" id="PF00133"/>
    </source>
</evidence>
<evidence type="ECO:0000256" key="5">
    <source>
        <dbReference type="ARBA" id="ARBA00022840"/>
    </source>
</evidence>
<keyword evidence="7 9" id="KW-0030">Aminoacyl-tRNA synthetase</keyword>
<dbReference type="InterPro" id="IPR002300">
    <property type="entry name" value="aa-tRNA-synth_Ia"/>
</dbReference>
<name>A0A3P7DRM2_WUCBA</name>
<dbReference type="GO" id="GO:0032543">
    <property type="term" value="P:mitochondrial translation"/>
    <property type="evidence" value="ECO:0007669"/>
    <property type="project" value="TreeGrafter"/>
</dbReference>
<evidence type="ECO:0000256" key="3">
    <source>
        <dbReference type="ARBA" id="ARBA00022598"/>
    </source>
</evidence>
<dbReference type="GO" id="GO:0004823">
    <property type="term" value="F:leucine-tRNA ligase activity"/>
    <property type="evidence" value="ECO:0007669"/>
    <property type="project" value="UniProtKB-EC"/>
</dbReference>
<keyword evidence="5 9" id="KW-0067">ATP-binding</keyword>
<comment type="similarity">
    <text evidence="1 9">Belongs to the class-I aminoacyl-tRNA synthetase family.</text>
</comment>